<feature type="compositionally biased region" description="Low complexity" evidence="5">
    <location>
        <begin position="19"/>
        <end position="29"/>
    </location>
</feature>
<dbReference type="PROSITE" id="PS51795">
    <property type="entry name" value="ZF_FLZ"/>
    <property type="match status" value="1"/>
</dbReference>
<evidence type="ECO:0000313" key="10">
    <source>
        <dbReference type="Proteomes" id="UP000233551"/>
    </source>
</evidence>
<dbReference type="Proteomes" id="UP000233551">
    <property type="component" value="Unassembled WGS sequence"/>
</dbReference>
<feature type="compositionally biased region" description="Polar residues" evidence="5">
    <location>
        <begin position="137"/>
        <end position="154"/>
    </location>
</feature>
<feature type="domain" description="FLZ-type" evidence="6">
    <location>
        <begin position="235"/>
        <end position="279"/>
    </location>
</feature>
<reference evidence="7" key="2">
    <citation type="submission" date="2017-06" db="EMBL/GenBank/DDBJ databases">
        <title>The pomegranate genome and the genomics of punicalagin biosynthesis.</title>
        <authorList>
            <person name="Xu C."/>
        </authorList>
    </citation>
    <scope>NUCLEOTIDE SEQUENCE [LARGE SCALE GENOMIC DNA]</scope>
    <source>
        <tissue evidence="7">Fresh leaf</tissue>
    </source>
</reference>
<gene>
    <name evidence="7" type="ORF">CDL15_Pgr025668</name>
    <name evidence="8" type="ORF">CRG98_027183</name>
</gene>
<organism evidence="7 9">
    <name type="scientific">Punica granatum</name>
    <name type="common">Pomegranate</name>
    <dbReference type="NCBI Taxonomy" id="22663"/>
    <lineage>
        <taxon>Eukaryota</taxon>
        <taxon>Viridiplantae</taxon>
        <taxon>Streptophyta</taxon>
        <taxon>Embryophyta</taxon>
        <taxon>Tracheophyta</taxon>
        <taxon>Spermatophyta</taxon>
        <taxon>Magnoliopsida</taxon>
        <taxon>eudicotyledons</taxon>
        <taxon>Gunneridae</taxon>
        <taxon>Pentapetalae</taxon>
        <taxon>rosids</taxon>
        <taxon>malvids</taxon>
        <taxon>Myrtales</taxon>
        <taxon>Lythraceae</taxon>
        <taxon>Punica</taxon>
    </lineage>
</organism>
<proteinExistence type="inferred from homology"/>
<dbReference type="Proteomes" id="UP000197138">
    <property type="component" value="Unassembled WGS sequence"/>
</dbReference>
<dbReference type="AlphaFoldDB" id="A0A218WBF0"/>
<evidence type="ECO:0000313" key="7">
    <source>
        <dbReference type="EMBL" id="OWM69819.1"/>
    </source>
</evidence>
<evidence type="ECO:0000256" key="2">
    <source>
        <dbReference type="ARBA" id="ARBA00022723"/>
    </source>
</evidence>
<keyword evidence="3" id="KW-0862">Zinc</keyword>
<dbReference type="GO" id="GO:0008270">
    <property type="term" value="F:zinc ion binding"/>
    <property type="evidence" value="ECO:0007669"/>
    <property type="project" value="UniProtKB-KW"/>
</dbReference>
<reference evidence="9" key="1">
    <citation type="journal article" date="2017" name="Plant J.">
        <title>The pomegranate (Punica granatum L.) genome and the genomics of punicalagin biosynthesis.</title>
        <authorList>
            <person name="Qin G."/>
            <person name="Xu C."/>
            <person name="Ming R."/>
            <person name="Tang H."/>
            <person name="Guyot R."/>
            <person name="Kramer E.M."/>
            <person name="Hu Y."/>
            <person name="Yi X."/>
            <person name="Qi Y."/>
            <person name="Xu X."/>
            <person name="Gao Z."/>
            <person name="Pan H."/>
            <person name="Jian J."/>
            <person name="Tian Y."/>
            <person name="Yue Z."/>
            <person name="Xu Y."/>
        </authorList>
    </citation>
    <scope>NUCLEOTIDE SEQUENCE [LARGE SCALE GENOMIC DNA]</scope>
    <source>
        <strain evidence="9">cv. Dabenzi</strain>
    </source>
</reference>
<dbReference type="EMBL" id="PGOL01001934">
    <property type="protein sequence ID" value="PKI52430.1"/>
    <property type="molecule type" value="Genomic_DNA"/>
</dbReference>
<feature type="compositionally biased region" description="Polar residues" evidence="5">
    <location>
        <begin position="43"/>
        <end position="67"/>
    </location>
</feature>
<evidence type="ECO:0000256" key="3">
    <source>
        <dbReference type="ARBA" id="ARBA00022771"/>
    </source>
</evidence>
<keyword evidence="3" id="KW-0863">Zinc-finger</keyword>
<accession>A0A218WBF0</accession>
<feature type="zinc finger region" description="FLZ-type" evidence="4">
    <location>
        <begin position="235"/>
        <end position="279"/>
    </location>
</feature>
<evidence type="ECO:0000313" key="8">
    <source>
        <dbReference type="EMBL" id="PKI52430.1"/>
    </source>
</evidence>
<evidence type="ECO:0000256" key="5">
    <source>
        <dbReference type="SAM" id="MobiDB-lite"/>
    </source>
</evidence>
<dbReference type="PANTHER" id="PTHR46443:SF21">
    <property type="entry name" value="FCS-LIKE ZINC FINGER 8"/>
    <property type="match status" value="1"/>
</dbReference>
<name>A0A218WBF0_PUNGR</name>
<evidence type="ECO:0000256" key="1">
    <source>
        <dbReference type="ARBA" id="ARBA00009374"/>
    </source>
</evidence>
<feature type="region of interest" description="Disordered" evidence="5">
    <location>
        <begin position="113"/>
        <end position="166"/>
    </location>
</feature>
<dbReference type="InterPro" id="IPR007650">
    <property type="entry name" value="Zf-FLZ_dom"/>
</dbReference>
<evidence type="ECO:0000259" key="6">
    <source>
        <dbReference type="PROSITE" id="PS51795"/>
    </source>
</evidence>
<sequence length="284" mass="30660">MAAEHGSLPSPVEKPRRPSSPFFSLPRLFTASNPSPEAEPVISPTSTLDSKPFSGLTSFWSEASTPRTPEPENKMVVIGSLGLVEVLKDEEQNDSKPSKMVLFGSQLRIQVPPLPPSALSPASDYSPRSPSEFGIKTRNSQSLSPSLVKQSASSPPKVAANSPRPLSASEITEMESSEDYTCVISYGPNPKTVHIFGDCIVESCCGEGGLSPASSTEKGFSIDDQFSSPSTPSDSFLSFCHTCKKNLGPGSDIYMYRGEIAFCSGECRYQEMLLEERHGKTRPR</sequence>
<dbReference type="InterPro" id="IPR044593">
    <property type="entry name" value="FLZ8/MARD1"/>
</dbReference>
<evidence type="ECO:0000313" key="9">
    <source>
        <dbReference type="Proteomes" id="UP000197138"/>
    </source>
</evidence>
<keyword evidence="2" id="KW-0479">Metal-binding</keyword>
<dbReference type="Pfam" id="PF04570">
    <property type="entry name" value="zf-FLZ"/>
    <property type="match status" value="1"/>
</dbReference>
<evidence type="ECO:0000256" key="4">
    <source>
        <dbReference type="PROSITE-ProRule" id="PRU01131"/>
    </source>
</evidence>
<dbReference type="PANTHER" id="PTHR46443">
    <property type="entry name" value="FCS-LIKE ZINC FINGER 8"/>
    <property type="match status" value="1"/>
</dbReference>
<comment type="caution">
    <text evidence="7">The sequence shown here is derived from an EMBL/GenBank/DDBJ whole genome shotgun (WGS) entry which is preliminary data.</text>
</comment>
<dbReference type="STRING" id="22663.A0A218WBF0"/>
<comment type="similarity">
    <text evidence="1">Belongs to the FLZ family.</text>
</comment>
<protein>
    <recommendedName>
        <fullName evidence="6">FLZ-type domain-containing protein</fullName>
    </recommendedName>
</protein>
<keyword evidence="10" id="KW-1185">Reference proteome</keyword>
<reference evidence="8 10" key="3">
    <citation type="submission" date="2017-11" db="EMBL/GenBank/DDBJ databases">
        <title>De-novo sequencing of pomegranate (Punica granatum L.) genome.</title>
        <authorList>
            <person name="Akparov Z."/>
            <person name="Amiraslanov A."/>
            <person name="Hajiyeva S."/>
            <person name="Abbasov M."/>
            <person name="Kaur K."/>
            <person name="Hamwieh A."/>
            <person name="Solovyev V."/>
            <person name="Salamov A."/>
            <person name="Braich B."/>
            <person name="Kosarev P."/>
            <person name="Mahmoud A."/>
            <person name="Hajiyev E."/>
            <person name="Babayeva S."/>
            <person name="Izzatullayeva V."/>
            <person name="Mammadov A."/>
            <person name="Mammadov A."/>
            <person name="Sharifova S."/>
            <person name="Ojaghi J."/>
            <person name="Eynullazada K."/>
            <person name="Bayramov B."/>
            <person name="Abdulazimova A."/>
            <person name="Shahmuradov I."/>
        </authorList>
    </citation>
    <scope>NUCLEOTIDE SEQUENCE [LARGE SCALE GENOMIC DNA]</scope>
    <source>
        <strain evidence="8">AG2017</strain>
        <strain evidence="10">cv. AG2017</strain>
        <tissue evidence="8">Leaf</tissue>
    </source>
</reference>
<feature type="region of interest" description="Disordered" evidence="5">
    <location>
        <begin position="1"/>
        <end position="74"/>
    </location>
</feature>
<dbReference type="EMBL" id="MTKT01004810">
    <property type="protein sequence ID" value="OWM69819.1"/>
    <property type="molecule type" value="Genomic_DNA"/>
</dbReference>